<gene>
    <name evidence="2" type="ORF">RIF29_17227</name>
</gene>
<feature type="chain" id="PRO_5042817071" evidence="1">
    <location>
        <begin position="20"/>
        <end position="214"/>
    </location>
</feature>
<sequence>MRHQRLFASSMSFFRFALSFPKFLSLFPIPYPIFLNLSASDWHFSHSLNNNNNPNHNHFNLDVHDAVASFNHLLSMRHPPPIIEFGKILGSIVKMKHYSIAISLSKQLDLSGITPNIVDFEHLDQLLLSSRSYCLLLSLFIAEIMDLELQKTRNDFGNHSARSLLKSAAIISKCIGGKQSKEQEEEPIAEVSDETVDELTEKVAALNAYFKHDS</sequence>
<dbReference type="AlphaFoldDB" id="A0AAN9FI16"/>
<evidence type="ECO:0000313" key="2">
    <source>
        <dbReference type="EMBL" id="KAK7276094.1"/>
    </source>
</evidence>
<evidence type="ECO:0000313" key="3">
    <source>
        <dbReference type="Proteomes" id="UP001372338"/>
    </source>
</evidence>
<name>A0AAN9FI16_CROPI</name>
<protein>
    <submittedName>
        <fullName evidence="2">Uncharacterized protein</fullName>
    </submittedName>
</protein>
<proteinExistence type="predicted"/>
<evidence type="ECO:0000256" key="1">
    <source>
        <dbReference type="SAM" id="SignalP"/>
    </source>
</evidence>
<comment type="caution">
    <text evidence="2">The sequence shown here is derived from an EMBL/GenBank/DDBJ whole genome shotgun (WGS) entry which is preliminary data.</text>
</comment>
<dbReference type="Proteomes" id="UP001372338">
    <property type="component" value="Unassembled WGS sequence"/>
</dbReference>
<dbReference type="EMBL" id="JAYWIO010000003">
    <property type="protein sequence ID" value="KAK7276094.1"/>
    <property type="molecule type" value="Genomic_DNA"/>
</dbReference>
<feature type="signal peptide" evidence="1">
    <location>
        <begin position="1"/>
        <end position="19"/>
    </location>
</feature>
<organism evidence="2 3">
    <name type="scientific">Crotalaria pallida</name>
    <name type="common">Smooth rattlebox</name>
    <name type="synonym">Crotalaria striata</name>
    <dbReference type="NCBI Taxonomy" id="3830"/>
    <lineage>
        <taxon>Eukaryota</taxon>
        <taxon>Viridiplantae</taxon>
        <taxon>Streptophyta</taxon>
        <taxon>Embryophyta</taxon>
        <taxon>Tracheophyta</taxon>
        <taxon>Spermatophyta</taxon>
        <taxon>Magnoliopsida</taxon>
        <taxon>eudicotyledons</taxon>
        <taxon>Gunneridae</taxon>
        <taxon>Pentapetalae</taxon>
        <taxon>rosids</taxon>
        <taxon>fabids</taxon>
        <taxon>Fabales</taxon>
        <taxon>Fabaceae</taxon>
        <taxon>Papilionoideae</taxon>
        <taxon>50 kb inversion clade</taxon>
        <taxon>genistoids sensu lato</taxon>
        <taxon>core genistoids</taxon>
        <taxon>Crotalarieae</taxon>
        <taxon>Crotalaria</taxon>
    </lineage>
</organism>
<accession>A0AAN9FI16</accession>
<keyword evidence="1" id="KW-0732">Signal</keyword>
<keyword evidence="3" id="KW-1185">Reference proteome</keyword>
<reference evidence="2 3" key="1">
    <citation type="submission" date="2024-01" db="EMBL/GenBank/DDBJ databases">
        <title>The genomes of 5 underutilized Papilionoideae crops provide insights into root nodulation and disease resistanc.</title>
        <authorList>
            <person name="Yuan L."/>
        </authorList>
    </citation>
    <scope>NUCLEOTIDE SEQUENCE [LARGE SCALE GENOMIC DNA]</scope>
    <source>
        <strain evidence="2">ZHUSHIDOU_FW_LH</strain>
        <tissue evidence="2">Leaf</tissue>
    </source>
</reference>